<keyword evidence="4" id="KW-0547">Nucleotide-binding</keyword>
<reference evidence="8" key="2">
    <citation type="submission" date="2023-05" db="EMBL/GenBank/DDBJ databases">
        <authorList>
            <person name="Fouks B."/>
        </authorList>
    </citation>
    <scope>NUCLEOTIDE SEQUENCE</scope>
    <source>
        <strain evidence="8">Stay&amp;Tobe</strain>
        <tissue evidence="8">Testes</tissue>
    </source>
</reference>
<dbReference type="Gene3D" id="1.10.510.10">
    <property type="entry name" value="Transferase(Phosphotransferase) domain 1"/>
    <property type="match status" value="1"/>
</dbReference>
<name>A0AAD8ERA1_DIPPU</name>
<evidence type="ECO:0000256" key="2">
    <source>
        <dbReference type="ARBA" id="ARBA00022527"/>
    </source>
</evidence>
<dbReference type="SMART" id="SM00220">
    <property type="entry name" value="S_TKc"/>
    <property type="match status" value="1"/>
</dbReference>
<keyword evidence="2" id="KW-0723">Serine/threonine-protein kinase</keyword>
<evidence type="ECO:0000256" key="6">
    <source>
        <dbReference type="ARBA" id="ARBA00022840"/>
    </source>
</evidence>
<feature type="non-terminal residue" evidence="8">
    <location>
        <position position="1"/>
    </location>
</feature>
<keyword evidence="3" id="KW-0808">Transferase</keyword>
<evidence type="ECO:0000256" key="4">
    <source>
        <dbReference type="ARBA" id="ARBA00022741"/>
    </source>
</evidence>
<keyword evidence="6" id="KW-0067">ATP-binding</keyword>
<feature type="domain" description="Protein kinase" evidence="7">
    <location>
        <begin position="1"/>
        <end position="211"/>
    </location>
</feature>
<dbReference type="AlphaFoldDB" id="A0AAD8ERA1"/>
<dbReference type="GO" id="GO:0004674">
    <property type="term" value="F:protein serine/threonine kinase activity"/>
    <property type="evidence" value="ECO:0007669"/>
    <property type="project" value="UniProtKB-KW"/>
</dbReference>
<evidence type="ECO:0000256" key="1">
    <source>
        <dbReference type="ARBA" id="ARBA00006692"/>
    </source>
</evidence>
<dbReference type="InterPro" id="IPR011009">
    <property type="entry name" value="Kinase-like_dom_sf"/>
</dbReference>
<dbReference type="Pfam" id="PF00069">
    <property type="entry name" value="Pkinase"/>
    <property type="match status" value="1"/>
</dbReference>
<protein>
    <recommendedName>
        <fullName evidence="7">Protein kinase domain-containing protein</fullName>
    </recommendedName>
</protein>
<dbReference type="InterPro" id="IPR000719">
    <property type="entry name" value="Prot_kinase_dom"/>
</dbReference>
<comment type="caution">
    <text evidence="8">The sequence shown here is derived from an EMBL/GenBank/DDBJ whole genome shotgun (WGS) entry which is preliminary data.</text>
</comment>
<evidence type="ECO:0000256" key="3">
    <source>
        <dbReference type="ARBA" id="ARBA00022679"/>
    </source>
</evidence>
<organism evidence="8 9">
    <name type="scientific">Diploptera punctata</name>
    <name type="common">Pacific beetle cockroach</name>
    <dbReference type="NCBI Taxonomy" id="6984"/>
    <lineage>
        <taxon>Eukaryota</taxon>
        <taxon>Metazoa</taxon>
        <taxon>Ecdysozoa</taxon>
        <taxon>Arthropoda</taxon>
        <taxon>Hexapoda</taxon>
        <taxon>Insecta</taxon>
        <taxon>Pterygota</taxon>
        <taxon>Neoptera</taxon>
        <taxon>Polyneoptera</taxon>
        <taxon>Dictyoptera</taxon>
        <taxon>Blattodea</taxon>
        <taxon>Blaberoidea</taxon>
        <taxon>Blaberidae</taxon>
        <taxon>Diplopterinae</taxon>
        <taxon>Diploptera</taxon>
    </lineage>
</organism>
<reference evidence="8" key="1">
    <citation type="journal article" date="2023" name="IScience">
        <title>Live-bearing cockroach genome reveals convergent evolutionary mechanisms linked to viviparity in insects and beyond.</title>
        <authorList>
            <person name="Fouks B."/>
            <person name="Harrison M.C."/>
            <person name="Mikhailova A.A."/>
            <person name="Marchal E."/>
            <person name="English S."/>
            <person name="Carruthers M."/>
            <person name="Jennings E.C."/>
            <person name="Chiamaka E.L."/>
            <person name="Frigard R.A."/>
            <person name="Pippel M."/>
            <person name="Attardo G.M."/>
            <person name="Benoit J.B."/>
            <person name="Bornberg-Bauer E."/>
            <person name="Tobe S.S."/>
        </authorList>
    </citation>
    <scope>NUCLEOTIDE SEQUENCE</scope>
    <source>
        <strain evidence="8">Stay&amp;Tobe</strain>
    </source>
</reference>
<dbReference type="InterPro" id="IPR050205">
    <property type="entry name" value="CDPK_Ser/Thr_kinases"/>
</dbReference>
<accession>A0AAD8ERA1</accession>
<evidence type="ECO:0000313" key="8">
    <source>
        <dbReference type="EMBL" id="KAJ9599788.1"/>
    </source>
</evidence>
<keyword evidence="5" id="KW-0418">Kinase</keyword>
<evidence type="ECO:0000256" key="5">
    <source>
        <dbReference type="ARBA" id="ARBA00022777"/>
    </source>
</evidence>
<evidence type="ECO:0000259" key="7">
    <source>
        <dbReference type="PROSITE" id="PS50011"/>
    </source>
</evidence>
<dbReference type="PANTHER" id="PTHR24349">
    <property type="entry name" value="SERINE/THREONINE-PROTEIN KINASE"/>
    <property type="match status" value="1"/>
</dbReference>
<dbReference type="Proteomes" id="UP001233999">
    <property type="component" value="Unassembled WGS sequence"/>
</dbReference>
<dbReference type="PROSITE" id="PS50011">
    <property type="entry name" value="PROTEIN_KINASE_DOM"/>
    <property type="match status" value="1"/>
</dbReference>
<dbReference type="GO" id="GO:0005524">
    <property type="term" value="F:ATP binding"/>
    <property type="evidence" value="ECO:0007669"/>
    <property type="project" value="UniProtKB-KW"/>
</dbReference>
<proteinExistence type="inferred from homology"/>
<comment type="similarity">
    <text evidence="1">Belongs to the protein kinase superfamily. CAMK Ser/Thr protein kinase family.</text>
</comment>
<dbReference type="EMBL" id="JASPKZ010000503">
    <property type="protein sequence ID" value="KAJ9599788.1"/>
    <property type="molecule type" value="Genomic_DNA"/>
</dbReference>
<evidence type="ECO:0000313" key="9">
    <source>
        <dbReference type="Proteomes" id="UP001233999"/>
    </source>
</evidence>
<keyword evidence="9" id="KW-1185">Reference proteome</keyword>
<dbReference type="SUPFAM" id="SSF56112">
    <property type="entry name" value="Protein kinase-like (PK-like)"/>
    <property type="match status" value="1"/>
</dbReference>
<sequence length="244" mass="27563">MVEKILEEVQGSEGECLLIRFKINSVQQRKEEARRKRRKKKRNGSSLVSSCFQDLYRLTRGGVGMMGIAYAITVQTVFFNIWTDQEYAVGSAEFMAPEVVEAFIGESNSYDKRCDLWSLGVIMYILLCGYPPFYGSCGSDCGWERGENCEACQELLFTSIQEGSYDFPDREWAHISEEAKDLIRSLLVKDASHRGTTVLVDTNSECKTEYSGKSISYILLSSRGGLLISPCSKLCMFLLQTSKY</sequence>
<gene>
    <name evidence="8" type="ORF">L9F63_026363</name>
</gene>